<dbReference type="eggNOG" id="COG0614">
    <property type="taxonomic scope" value="Bacteria"/>
</dbReference>
<accession>P72611</accession>
<dbReference type="PaxDb" id="1148-1651683"/>
<protein>
    <submittedName>
        <fullName evidence="6">Iron(III) dicitrate-binding periplasmic protein</fullName>
    </submittedName>
</protein>
<dbReference type="AlphaFoldDB" id="P72611"/>
<proteinExistence type="inferred from homology"/>
<dbReference type="PANTHER" id="PTHR30532:SF25">
    <property type="entry name" value="IRON(III) DICITRATE-BINDING PERIPLASMIC PROTEIN"/>
    <property type="match status" value="1"/>
</dbReference>
<keyword evidence="3" id="KW-0813">Transport</keyword>
<comment type="subcellular location">
    <subcellularLocation>
        <location evidence="1">Cell envelope</location>
    </subcellularLocation>
</comment>
<dbReference type="InParanoid" id="P72611"/>
<dbReference type="IntAct" id="P72611">
    <property type="interactions" value="1"/>
</dbReference>
<dbReference type="PROSITE" id="PS50983">
    <property type="entry name" value="FE_B12_PBP"/>
    <property type="match status" value="1"/>
</dbReference>
<dbReference type="PIR" id="S74459">
    <property type="entry name" value="S74459"/>
</dbReference>
<organism evidence="6 7">
    <name type="scientific">Synechocystis sp. (strain ATCC 27184 / PCC 6803 / Kazusa)</name>
    <dbReference type="NCBI Taxonomy" id="1111708"/>
    <lineage>
        <taxon>Bacteria</taxon>
        <taxon>Bacillati</taxon>
        <taxon>Cyanobacteriota</taxon>
        <taxon>Cyanophyceae</taxon>
        <taxon>Synechococcales</taxon>
        <taxon>Merismopediaceae</taxon>
        <taxon>Synechocystis</taxon>
    </lineage>
</organism>
<dbReference type="CDD" id="cd01146">
    <property type="entry name" value="FhuD"/>
    <property type="match status" value="1"/>
</dbReference>
<dbReference type="STRING" id="1148.gene:10497466"/>
<dbReference type="GO" id="GO:0030288">
    <property type="term" value="C:outer membrane-bounded periplasmic space"/>
    <property type="evidence" value="ECO:0000318"/>
    <property type="project" value="GO_Central"/>
</dbReference>
<reference evidence="6 7" key="1">
    <citation type="journal article" date="1995" name="DNA Res.">
        <title>Sequence analysis of the genome of the unicellular cyanobacterium Synechocystis sp. strain PCC6803. I. Sequence features in the 1 Mb region from map positions 64% to 92% of the genome.</title>
        <authorList>
            <person name="Kaneko T."/>
            <person name="Tanaka A."/>
            <person name="Sato S."/>
            <person name="Kotani H."/>
            <person name="Sazuka T."/>
            <person name="Miyajima N."/>
            <person name="Sugiura M."/>
            <person name="Tabata S."/>
        </authorList>
    </citation>
    <scope>NUCLEOTIDE SEQUENCE [LARGE SCALE GENOMIC DNA]</scope>
    <source>
        <strain evidence="7">ATCC 27184 / PCC 6803 / Kazusa</strain>
    </source>
</reference>
<dbReference type="EMBL" id="BA000022">
    <property type="protein sequence ID" value="BAA16611.1"/>
    <property type="molecule type" value="Genomic_DNA"/>
</dbReference>
<evidence type="ECO:0000256" key="4">
    <source>
        <dbReference type="ARBA" id="ARBA00022729"/>
    </source>
</evidence>
<name>P72611_SYNY3</name>
<dbReference type="SUPFAM" id="SSF53807">
    <property type="entry name" value="Helical backbone' metal receptor"/>
    <property type="match status" value="1"/>
</dbReference>
<dbReference type="PANTHER" id="PTHR30532">
    <property type="entry name" value="IRON III DICITRATE-BINDING PERIPLASMIC PROTEIN"/>
    <property type="match status" value="1"/>
</dbReference>
<dbReference type="Proteomes" id="UP000001425">
    <property type="component" value="Chromosome"/>
</dbReference>
<keyword evidence="7" id="KW-1185">Reference proteome</keyword>
<evidence type="ECO:0000256" key="3">
    <source>
        <dbReference type="ARBA" id="ARBA00022448"/>
    </source>
</evidence>
<dbReference type="InterPro" id="IPR002491">
    <property type="entry name" value="ABC_transptr_periplasmic_BD"/>
</dbReference>
<evidence type="ECO:0000256" key="2">
    <source>
        <dbReference type="ARBA" id="ARBA00008814"/>
    </source>
</evidence>
<dbReference type="Gene3D" id="3.40.50.1980">
    <property type="entry name" value="Nitrogenase molybdenum iron protein domain"/>
    <property type="match status" value="2"/>
</dbReference>
<keyword evidence="4" id="KW-0732">Signal</keyword>
<feature type="domain" description="Fe/B12 periplasmic-binding" evidence="5">
    <location>
        <begin position="39"/>
        <end position="311"/>
    </location>
</feature>
<comment type="similarity">
    <text evidence="2">Belongs to the bacterial solute-binding protein 8 family.</text>
</comment>
<dbReference type="EnsemblBacteria" id="BAA16611">
    <property type="protein sequence ID" value="BAA16611"/>
    <property type="gene ID" value="BAA16611"/>
</dbReference>
<gene>
    <name evidence="6" type="primary">fecB</name>
</gene>
<dbReference type="InterPro" id="IPR051313">
    <property type="entry name" value="Bact_iron-sidero_bind"/>
</dbReference>
<evidence type="ECO:0000259" key="5">
    <source>
        <dbReference type="PROSITE" id="PS50983"/>
    </source>
</evidence>
<evidence type="ECO:0000256" key="1">
    <source>
        <dbReference type="ARBA" id="ARBA00004196"/>
    </source>
</evidence>
<dbReference type="PhylomeDB" id="P72611"/>
<dbReference type="KEGG" id="syn:slr1492"/>
<sequence>MLVVACQNPSQREAVKNSEDCVIVNQPEDQACVPKTIDRLVTLDGAAFEYAIALGLEPIATVPSNFQAQLPALMTNAENIQNIGKGEQPNLEAILGTNPDLIVGLDSHQSIYPQLSQIGPTVLFPFEHSGQWKEVFASVGNALHRQAATQSALAAYQARSTDFRTQMGDRLDNLQVSVIRLYPDGINLYLKDSFAGTVLQDAGLARPPSQNISAVEAQQKFGNPIQTRISREVLEQADGDVIFLWTGENTPQGNEEAKKRLQQLQQDPLWGQLRAVKAGKVYEVPSYWIGSGPIAANAILDDLYKYLLGEN</sequence>
<dbReference type="Pfam" id="PF01497">
    <property type="entry name" value="Peripla_BP_2"/>
    <property type="match status" value="1"/>
</dbReference>
<reference evidence="6 7" key="2">
    <citation type="journal article" date="1996" name="DNA Res.">
        <title>Sequence analysis of the genome of the unicellular cyanobacterium Synechocystis sp. strain PCC6803. II. Sequence determination of the entire genome and assignment of potential protein-coding regions.</title>
        <authorList>
            <person name="Kaneko T."/>
            <person name="Sato S."/>
            <person name="Kotani H."/>
            <person name="Tanaka A."/>
            <person name="Asamizu E."/>
            <person name="Nakamura Y."/>
            <person name="Miyajima N."/>
            <person name="Hirosawa M."/>
            <person name="Sugiura M."/>
            <person name="Sasamoto S."/>
            <person name="Kimura T."/>
            <person name="Hosouchi T."/>
            <person name="Matsuno A."/>
            <person name="Muraki A."/>
            <person name="Nakazaki N."/>
            <person name="Naruo K."/>
            <person name="Okumura S."/>
            <person name="Shimpo S."/>
            <person name="Takeuchi C."/>
            <person name="Wada T."/>
            <person name="Watanabe A."/>
            <person name="Yamada M."/>
            <person name="Yasuda M."/>
            <person name="Tabata S."/>
        </authorList>
    </citation>
    <scope>NUCLEOTIDE SEQUENCE [LARGE SCALE GENOMIC DNA]</scope>
    <source>
        <strain evidence="7">ATCC 27184 / PCC 6803 / Kazusa</strain>
    </source>
</reference>
<dbReference type="GO" id="GO:1901678">
    <property type="term" value="P:iron coordination entity transport"/>
    <property type="evidence" value="ECO:0007669"/>
    <property type="project" value="UniProtKB-ARBA"/>
</dbReference>
<evidence type="ECO:0000313" key="7">
    <source>
        <dbReference type="Proteomes" id="UP000001425"/>
    </source>
</evidence>
<evidence type="ECO:0000313" key="6">
    <source>
        <dbReference type="EMBL" id="BAA16611.1"/>
    </source>
</evidence>